<evidence type="ECO:0000259" key="8">
    <source>
        <dbReference type="PROSITE" id="PS50039"/>
    </source>
</evidence>
<name>A0A177AMW7_9PEZI</name>
<dbReference type="InterPro" id="IPR030456">
    <property type="entry name" value="TF_fork_head_CS_2"/>
</dbReference>
<evidence type="ECO:0000256" key="4">
    <source>
        <dbReference type="ARBA" id="ARBA00023163"/>
    </source>
</evidence>
<evidence type="ECO:0000256" key="2">
    <source>
        <dbReference type="ARBA" id="ARBA00023015"/>
    </source>
</evidence>
<sequence>MSSTRHRHHQPLQIYQDPESDRSHIPSGSTLPRLASPLRPIRNASSRRNIVLNAPVVQANNGSPHKNALHSSSSPSRNGMSNKLNMHAMPPPRGAMRSTDSLEKKLPLEAKGQGSGPQKALFTTASNIYPAGKENYQHQYHDADDFYANDAIYGQKTQRKRALLEAPMIQSKKQRMMPEPTRPAAERFGAAKDDGTKPSHSYATLIGMAILGAPGKRLTLAQIYKWISDSYSYYSAAETGWQNSIRHNLSLNKAFVKQERPKDDPGKGNYWVIARGEEEKFNKDKQPKKGTIMESGPIMSASVSLPAPLMIQERPPSSYRNSTPAPSEFAPPSTNPFMSIKPATKRDSELSSDATIPASDTYQPDEEAPEHELYAHAGAAQPILSSPPALMQSSPPVPRRVRLRDDTPPPVVRFARSSAQRSHKRNFASMDDSGYFSSLNSSALRNPVPDRHPVKRGRAEEEIARLRGSSYDSPSKTSRRARHTPCAESIAWAAPSSSPLRRGLVYESAAMLPPLTPAVKLTAPSRPPPSVSPTTNLRLHRERVRQLVGSPMRDSIHAADDCLPWSPAFNLAEPLFPDLETEFEMFIESSAGDLLAVPGNGSPEKRTAKRGRFDLAPSVLGDLSSNLHNSFSRRSVTSTPKLNFAPSLAPRVFHSPSAALGLGGASPSKFASPIFSLGGSFDIGGASSSTASGAPAGASGAQEEYYGAEFLADGVAEDAGMDILQGFAKIGAKGRGGGPEQMKGLGVRSGVRRNFTSRF</sequence>
<dbReference type="GO" id="GO:0001228">
    <property type="term" value="F:DNA-binding transcription activator activity, RNA polymerase II-specific"/>
    <property type="evidence" value="ECO:0007669"/>
    <property type="project" value="UniProtKB-ARBA"/>
</dbReference>
<dbReference type="OrthoDB" id="5954824at2759"/>
<dbReference type="FunFam" id="1.10.10.10:FF:000260">
    <property type="entry name" value="Forkhead transcription factor (Sep1)"/>
    <property type="match status" value="1"/>
</dbReference>
<feature type="compositionally biased region" description="Basic residues" evidence="7">
    <location>
        <begin position="1"/>
        <end position="10"/>
    </location>
</feature>
<dbReference type="PROSITE" id="PS00658">
    <property type="entry name" value="FORK_HEAD_2"/>
    <property type="match status" value="1"/>
</dbReference>
<dbReference type="Pfam" id="PF00250">
    <property type="entry name" value="Forkhead"/>
    <property type="match status" value="1"/>
</dbReference>
<dbReference type="PRINTS" id="PR00053">
    <property type="entry name" value="FORKHEAD"/>
</dbReference>
<proteinExistence type="predicted"/>
<dbReference type="InterPro" id="IPR036390">
    <property type="entry name" value="WH_DNA-bd_sf"/>
</dbReference>
<dbReference type="AlphaFoldDB" id="A0A177AMW7"/>
<evidence type="ECO:0000256" key="5">
    <source>
        <dbReference type="ARBA" id="ARBA00023242"/>
    </source>
</evidence>
<dbReference type="Proteomes" id="UP000077154">
    <property type="component" value="Unassembled WGS sequence"/>
</dbReference>
<comment type="subcellular location">
    <subcellularLocation>
        <location evidence="1 6">Nucleus</location>
    </subcellularLocation>
</comment>
<dbReference type="PANTHER" id="PTHR46078:SF2">
    <property type="entry name" value="FORK-HEAD DOMAIN-CONTAINING PROTEIN"/>
    <property type="match status" value="1"/>
</dbReference>
<dbReference type="PANTHER" id="PTHR46078">
    <property type="entry name" value="FORKHEAD BOX PROTEIN J2 FAMILY MEMBER"/>
    <property type="match status" value="1"/>
</dbReference>
<reference evidence="9" key="1">
    <citation type="submission" date="2016-03" db="EMBL/GenBank/DDBJ databases">
        <title>Updated assembly of Pseudogymnoascus destructans, the fungus causing white-nose syndrome of bats.</title>
        <authorList>
            <person name="Palmer J.M."/>
            <person name="Drees K.P."/>
            <person name="Foster J.T."/>
            <person name="Lindner D.L."/>
        </authorList>
    </citation>
    <scope>NUCLEOTIDE SEQUENCE [LARGE SCALE GENOMIC DNA]</scope>
    <source>
        <strain evidence="9">20631-21</strain>
    </source>
</reference>
<feature type="region of interest" description="Disordered" evidence="7">
    <location>
        <begin position="1"/>
        <end position="38"/>
    </location>
</feature>
<dbReference type="EMBL" id="KV441386">
    <property type="protein sequence ID" value="OAF63419.1"/>
    <property type="molecule type" value="Genomic_DNA"/>
</dbReference>
<organism evidence="9">
    <name type="scientific">Pseudogymnoascus destructans</name>
    <dbReference type="NCBI Taxonomy" id="655981"/>
    <lineage>
        <taxon>Eukaryota</taxon>
        <taxon>Fungi</taxon>
        <taxon>Dikarya</taxon>
        <taxon>Ascomycota</taxon>
        <taxon>Pezizomycotina</taxon>
        <taxon>Leotiomycetes</taxon>
        <taxon>Thelebolales</taxon>
        <taxon>Thelebolaceae</taxon>
        <taxon>Pseudogymnoascus</taxon>
    </lineage>
</organism>
<dbReference type="SUPFAM" id="SSF46785">
    <property type="entry name" value="Winged helix' DNA-binding domain"/>
    <property type="match status" value="1"/>
</dbReference>
<evidence type="ECO:0000256" key="7">
    <source>
        <dbReference type="SAM" id="MobiDB-lite"/>
    </source>
</evidence>
<dbReference type="InterPro" id="IPR001766">
    <property type="entry name" value="Fork_head_dom"/>
</dbReference>
<dbReference type="InterPro" id="IPR036388">
    <property type="entry name" value="WH-like_DNA-bd_sf"/>
</dbReference>
<evidence type="ECO:0000256" key="3">
    <source>
        <dbReference type="ARBA" id="ARBA00023125"/>
    </source>
</evidence>
<dbReference type="GeneID" id="36283563"/>
<dbReference type="SMART" id="SM00339">
    <property type="entry name" value="FH"/>
    <property type="match status" value="1"/>
</dbReference>
<dbReference type="PROSITE" id="PS50039">
    <property type="entry name" value="FORK_HEAD_3"/>
    <property type="match status" value="1"/>
</dbReference>
<dbReference type="eggNOG" id="KOG2294">
    <property type="taxonomic scope" value="Eukaryota"/>
</dbReference>
<dbReference type="InterPro" id="IPR045912">
    <property type="entry name" value="FOXJ2/3-like"/>
</dbReference>
<protein>
    <recommendedName>
        <fullName evidence="8">Fork-head domain-containing protein</fullName>
    </recommendedName>
</protein>
<keyword evidence="3 6" id="KW-0238">DNA-binding</keyword>
<dbReference type="VEuPathDB" id="FungiDB:GMDG_00792"/>
<feature type="region of interest" description="Disordered" evidence="7">
    <location>
        <begin position="312"/>
        <end position="368"/>
    </location>
</feature>
<feature type="compositionally biased region" description="Polar residues" evidence="7">
    <location>
        <begin position="351"/>
        <end position="362"/>
    </location>
</feature>
<feature type="region of interest" description="Disordered" evidence="7">
    <location>
        <begin position="385"/>
        <end position="429"/>
    </location>
</feature>
<dbReference type="CDD" id="cd00059">
    <property type="entry name" value="FH_FOX"/>
    <property type="match status" value="1"/>
</dbReference>
<evidence type="ECO:0000313" key="9">
    <source>
        <dbReference type="EMBL" id="OAF63419.1"/>
    </source>
</evidence>
<keyword evidence="5 6" id="KW-0539">Nucleus</keyword>
<feature type="region of interest" description="Disordered" evidence="7">
    <location>
        <begin position="56"/>
        <end position="100"/>
    </location>
</feature>
<dbReference type="Gene3D" id="1.10.10.10">
    <property type="entry name" value="Winged helix-like DNA-binding domain superfamily/Winged helix DNA-binding domain"/>
    <property type="match status" value="1"/>
</dbReference>
<dbReference type="GO" id="GO:0005634">
    <property type="term" value="C:nucleus"/>
    <property type="evidence" value="ECO:0007669"/>
    <property type="project" value="UniProtKB-SubCell"/>
</dbReference>
<keyword evidence="4" id="KW-0804">Transcription</keyword>
<feature type="domain" description="Fork-head" evidence="8">
    <location>
        <begin position="197"/>
        <end position="273"/>
    </location>
</feature>
<evidence type="ECO:0000256" key="6">
    <source>
        <dbReference type="PROSITE-ProRule" id="PRU00089"/>
    </source>
</evidence>
<accession>A0A177AMW7</accession>
<dbReference type="GO" id="GO:0000978">
    <property type="term" value="F:RNA polymerase II cis-regulatory region sequence-specific DNA binding"/>
    <property type="evidence" value="ECO:0007669"/>
    <property type="project" value="UniProtKB-ARBA"/>
</dbReference>
<keyword evidence="2" id="KW-0805">Transcription regulation</keyword>
<dbReference type="RefSeq" id="XP_024328687.1">
    <property type="nucleotide sequence ID" value="XM_024464159.1"/>
</dbReference>
<evidence type="ECO:0000256" key="1">
    <source>
        <dbReference type="ARBA" id="ARBA00004123"/>
    </source>
</evidence>
<gene>
    <name evidence="9" type="ORF">VC83_00466</name>
</gene>
<feature type="DNA-binding region" description="Fork-head" evidence="6">
    <location>
        <begin position="197"/>
        <end position="273"/>
    </location>
</feature>